<dbReference type="PANTHER" id="PTHR13847">
    <property type="entry name" value="SARCOSINE DEHYDROGENASE-RELATED"/>
    <property type="match status" value="1"/>
</dbReference>
<protein>
    <submittedName>
        <fullName evidence="6">TIGR03364 family FAD-dependent oxidoreductase</fullName>
    </submittedName>
</protein>
<keyword evidence="4" id="KW-0560">Oxidoreductase</keyword>
<proteinExistence type="inferred from homology"/>
<accession>A0ABY8QRR8</accession>
<dbReference type="InterPro" id="IPR006076">
    <property type="entry name" value="FAD-dep_OxRdtase"/>
</dbReference>
<evidence type="ECO:0000256" key="4">
    <source>
        <dbReference type="ARBA" id="ARBA00023002"/>
    </source>
</evidence>
<gene>
    <name evidence="6" type="ORF">LWF01_16325</name>
</gene>
<dbReference type="InterPro" id="IPR036188">
    <property type="entry name" value="FAD/NAD-bd_sf"/>
</dbReference>
<evidence type="ECO:0000259" key="5">
    <source>
        <dbReference type="Pfam" id="PF01266"/>
    </source>
</evidence>
<evidence type="ECO:0000313" key="7">
    <source>
        <dbReference type="Proteomes" id="UP001209083"/>
    </source>
</evidence>
<keyword evidence="7" id="KW-1185">Reference proteome</keyword>
<dbReference type="NCBIfam" id="TIGR03364">
    <property type="entry name" value="HpnW_proposed"/>
    <property type="match status" value="1"/>
</dbReference>
<dbReference type="SUPFAM" id="SSF51905">
    <property type="entry name" value="FAD/NAD(P)-binding domain"/>
    <property type="match status" value="1"/>
</dbReference>
<reference evidence="6 7" key="1">
    <citation type="submission" date="2023-05" db="EMBL/GenBank/DDBJ databases">
        <title>Lithophilousrod everest ZFBP1038 complete genpme.</title>
        <authorList>
            <person name="Tian M."/>
        </authorList>
    </citation>
    <scope>NUCLEOTIDE SEQUENCE [LARGE SCALE GENOMIC DNA]</scope>
    <source>
        <strain evidence="6 7">ZFBP1038</strain>
    </source>
</reference>
<dbReference type="RefSeq" id="WP_349638427.1">
    <property type="nucleotide sequence ID" value="NZ_CP090958.1"/>
</dbReference>
<feature type="domain" description="FAD dependent oxidoreductase" evidence="5">
    <location>
        <begin position="7"/>
        <end position="375"/>
    </location>
</feature>
<sequence>MPTQNSDVVVVGAGIAGLAHALAASKAGHSVTVVERDQRAVGASVRNFGLVWPIGQFVDGNAEDYDRGCRSKQVWTQVAADTGMWFSDHGALHLAYAPDELAVLDEFVASTPEAAADGARMLTPAEIEQLSPWVKTAGLLGGMHSSTEVNVDPRVAIPTVARWLEQKHGVSFLWGTAVLGIELPRIQTSRGVINAERVIICSGNEFQQLYPEAFEATAIRRCKLQMMRTQAQPEGWNLGPALCAGLTLLHYDSFKALSSLPALRERLDAELPFHRANGIHVLVSQTAGGQITIGDSHHYDLTQDPFETQDVFDAILDYFDTFVSVPRREIAETWHGIYPSLPDGKRYLLSEPEPGVSIVNGLGGAGMTMSFGLAQDHLAGNLAVTTPHGELAAAPSH</sequence>
<keyword evidence="3" id="KW-0285">Flavoprotein</keyword>
<organism evidence="6 7">
    <name type="scientific">Saxibacter everestensis</name>
    <dbReference type="NCBI Taxonomy" id="2909229"/>
    <lineage>
        <taxon>Bacteria</taxon>
        <taxon>Bacillati</taxon>
        <taxon>Actinomycetota</taxon>
        <taxon>Actinomycetes</taxon>
        <taxon>Micrococcales</taxon>
        <taxon>Brevibacteriaceae</taxon>
        <taxon>Saxibacter</taxon>
    </lineage>
</organism>
<dbReference type="Pfam" id="PF01266">
    <property type="entry name" value="DAO"/>
    <property type="match status" value="1"/>
</dbReference>
<evidence type="ECO:0000256" key="3">
    <source>
        <dbReference type="ARBA" id="ARBA00022630"/>
    </source>
</evidence>
<comment type="similarity">
    <text evidence="2">Belongs to the DadA oxidoreductase family.</text>
</comment>
<dbReference type="Gene3D" id="3.50.50.60">
    <property type="entry name" value="FAD/NAD(P)-binding domain"/>
    <property type="match status" value="1"/>
</dbReference>
<name>A0ABY8QRR8_9MICO</name>
<evidence type="ECO:0000256" key="1">
    <source>
        <dbReference type="ARBA" id="ARBA00001974"/>
    </source>
</evidence>
<evidence type="ECO:0000256" key="2">
    <source>
        <dbReference type="ARBA" id="ARBA00009410"/>
    </source>
</evidence>
<dbReference type="InterPro" id="IPR017741">
    <property type="entry name" value="FAD-dependent_OxRdtase_HpnW"/>
</dbReference>
<dbReference type="Proteomes" id="UP001209083">
    <property type="component" value="Chromosome"/>
</dbReference>
<evidence type="ECO:0000313" key="6">
    <source>
        <dbReference type="EMBL" id="WGW11637.1"/>
    </source>
</evidence>
<dbReference type="EMBL" id="CP090958">
    <property type="protein sequence ID" value="WGW11637.1"/>
    <property type="molecule type" value="Genomic_DNA"/>
</dbReference>
<comment type="cofactor">
    <cofactor evidence="1">
        <name>FAD</name>
        <dbReference type="ChEBI" id="CHEBI:57692"/>
    </cofactor>
</comment>
<dbReference type="Gene3D" id="3.30.9.10">
    <property type="entry name" value="D-Amino Acid Oxidase, subunit A, domain 2"/>
    <property type="match status" value="1"/>
</dbReference>
<dbReference type="PANTHER" id="PTHR13847:SF286">
    <property type="entry name" value="D-AMINO ACID DEHYDROGENASE"/>
    <property type="match status" value="1"/>
</dbReference>